<dbReference type="SMART" id="SM00028">
    <property type="entry name" value="TPR"/>
    <property type="match status" value="2"/>
</dbReference>
<dbReference type="eggNOG" id="COG0457">
    <property type="taxonomic scope" value="Bacteria"/>
</dbReference>
<evidence type="ECO:0000313" key="1">
    <source>
        <dbReference type="EMBL" id="AFL80016.1"/>
    </source>
</evidence>
<dbReference type="InterPro" id="IPR019734">
    <property type="entry name" value="TPR_rpt"/>
</dbReference>
<organism evidence="1 2">
    <name type="scientific">Aequorivita sublithincola (strain DSM 14238 / LMG 21431 / ACAM 643 / 9-3)</name>
    <dbReference type="NCBI Taxonomy" id="746697"/>
    <lineage>
        <taxon>Bacteria</taxon>
        <taxon>Pseudomonadati</taxon>
        <taxon>Bacteroidota</taxon>
        <taxon>Flavobacteriia</taxon>
        <taxon>Flavobacteriales</taxon>
        <taxon>Flavobacteriaceae</taxon>
        <taxon>Aequorivita</taxon>
    </lineage>
</organism>
<proteinExistence type="predicted"/>
<reference evidence="1 2" key="1">
    <citation type="submission" date="2012-06" db="EMBL/GenBank/DDBJ databases">
        <title>The complete genome of Aequorivita sublithincola DSM 14238.</title>
        <authorList>
            <consortium name="US DOE Joint Genome Institute (JGI-PGF)"/>
            <person name="Lucas S."/>
            <person name="Copeland A."/>
            <person name="Lapidus A."/>
            <person name="Goodwin L."/>
            <person name="Pitluck S."/>
            <person name="Peters L."/>
            <person name="Munk A.C.C."/>
            <person name="Kyrpides N."/>
            <person name="Mavromatis K."/>
            <person name="Pagani I."/>
            <person name="Ivanova N."/>
            <person name="Ovchinnikova G."/>
            <person name="Zeytun A."/>
            <person name="Detter J.C."/>
            <person name="Han C."/>
            <person name="Land M."/>
            <person name="Hauser L."/>
            <person name="Markowitz V."/>
            <person name="Cheng J.-F."/>
            <person name="Hugenholtz P."/>
            <person name="Woyke T."/>
            <person name="Wu D."/>
            <person name="Tindall B."/>
            <person name="Faehnrich R."/>
            <person name="Brambilla E."/>
            <person name="Klenk H.-P."/>
            <person name="Eisen J.A."/>
        </authorList>
    </citation>
    <scope>NUCLEOTIDE SEQUENCE [LARGE SCALE GENOMIC DNA]</scope>
    <source>
        <strain evidence="2">DSM 14238 / LMG 21431 / ACAM 643 / 9-3</strain>
    </source>
</reference>
<dbReference type="STRING" id="746697.Aeqsu_0504"/>
<dbReference type="SUPFAM" id="SSF48452">
    <property type="entry name" value="TPR-like"/>
    <property type="match status" value="1"/>
</dbReference>
<dbReference type="Proteomes" id="UP000006049">
    <property type="component" value="Chromosome"/>
</dbReference>
<accession>I3YSP8</accession>
<dbReference type="OrthoDB" id="9793489at2"/>
<keyword evidence="2" id="KW-1185">Reference proteome</keyword>
<dbReference type="RefSeq" id="WP_014781274.1">
    <property type="nucleotide sequence ID" value="NC_018013.1"/>
</dbReference>
<gene>
    <name evidence="1" type="ordered locus">Aeqsu_0504</name>
</gene>
<dbReference type="InterPro" id="IPR011990">
    <property type="entry name" value="TPR-like_helical_dom_sf"/>
</dbReference>
<sequence length="162" mass="19282">MLRDYYNPLVDSLLDANPKVAIAYIDSVLIRYPYEYQMALKKGVGYYRIDSIEKAIFFFEKAMEMRDEEYPQALQYKAWALSDLKKYDEAIIQFEKASKLSNGYENELYIAETYELKENTKEAIKYYKLFLSNLESLNSNLQYWEKIRDVKKKIAALELLKK</sequence>
<dbReference type="HOGENOM" id="CLU_1631861_0_0_10"/>
<evidence type="ECO:0000313" key="2">
    <source>
        <dbReference type="Proteomes" id="UP000006049"/>
    </source>
</evidence>
<dbReference type="KEGG" id="asl:Aeqsu_0504"/>
<dbReference type="Pfam" id="PF13181">
    <property type="entry name" value="TPR_8"/>
    <property type="match status" value="1"/>
</dbReference>
<name>I3YSP8_AEQSU</name>
<dbReference type="EMBL" id="CP003280">
    <property type="protein sequence ID" value="AFL80016.1"/>
    <property type="molecule type" value="Genomic_DNA"/>
</dbReference>
<protein>
    <submittedName>
        <fullName evidence="1">Uncharacterized protein</fullName>
    </submittedName>
</protein>
<dbReference type="AlphaFoldDB" id="I3YSP8"/>
<dbReference type="Gene3D" id="1.25.40.10">
    <property type="entry name" value="Tetratricopeptide repeat domain"/>
    <property type="match status" value="1"/>
</dbReference>